<organism evidence="1 2">
    <name type="scientific">Pontibacter toksunensis</name>
    <dbReference type="NCBI Taxonomy" id="1332631"/>
    <lineage>
        <taxon>Bacteria</taxon>
        <taxon>Pseudomonadati</taxon>
        <taxon>Bacteroidota</taxon>
        <taxon>Cytophagia</taxon>
        <taxon>Cytophagales</taxon>
        <taxon>Hymenobacteraceae</taxon>
        <taxon>Pontibacter</taxon>
    </lineage>
</organism>
<proteinExistence type="predicted"/>
<evidence type="ECO:0000313" key="1">
    <source>
        <dbReference type="EMBL" id="MFD3002317.1"/>
    </source>
</evidence>
<dbReference type="Pfam" id="PF13573">
    <property type="entry name" value="SprB"/>
    <property type="match status" value="1"/>
</dbReference>
<evidence type="ECO:0000313" key="2">
    <source>
        <dbReference type="Proteomes" id="UP001597641"/>
    </source>
</evidence>
<dbReference type="NCBIfam" id="TIGR04131">
    <property type="entry name" value="Bac_Flav_CTERM"/>
    <property type="match status" value="1"/>
</dbReference>
<dbReference type="InterPro" id="IPR025667">
    <property type="entry name" value="SprB_repeat"/>
</dbReference>
<accession>A0ABW6BZI1</accession>
<name>A0ABW6BZI1_9BACT</name>
<sequence>MIEHLTQRLILLCAVSLMGLLQLGVTHNLYAQTSGGACGPTDVELEIFAAVCGRNNGYFRVIGVTGGTAPYMYARNGTPFQVFNTFGDLVTGEYTITVKDAKGCTYTETVMIGDARPTDFTATASPATCTASNGQVTVTDIVGGASPYKYSKDGGTTFQISNVLTGLAAGSHQIVVKDRLECTVVKEVAVAVAESAPIQATVTPLTQVIGQEKTGSATLSAVSGGTAPYTYQLDGGSFTAEPALNNLGAGTHTLVVKDSFGCTAEISFMIESITEVDIPDGFTPNGDGINDLWAIKNLSILFPNCKVMVFNRWGSLVFESKGYSTPWDGTHKGKMLPDGTYYSIIEFGAGTPAIKKSLTIMR</sequence>
<dbReference type="EMBL" id="JBHUOX010000015">
    <property type="protein sequence ID" value="MFD3002317.1"/>
    <property type="molecule type" value="Genomic_DNA"/>
</dbReference>
<dbReference type="RefSeq" id="WP_377487634.1">
    <property type="nucleotide sequence ID" value="NZ_JBHUOX010000015.1"/>
</dbReference>
<dbReference type="Proteomes" id="UP001597641">
    <property type="component" value="Unassembled WGS sequence"/>
</dbReference>
<dbReference type="Pfam" id="PF13585">
    <property type="entry name" value="CHU_C"/>
    <property type="match status" value="1"/>
</dbReference>
<dbReference type="InterPro" id="IPR026341">
    <property type="entry name" value="T9SS_type_B"/>
</dbReference>
<comment type="caution">
    <text evidence="1">The sequence shown here is derived from an EMBL/GenBank/DDBJ whole genome shotgun (WGS) entry which is preliminary data.</text>
</comment>
<keyword evidence="2" id="KW-1185">Reference proteome</keyword>
<gene>
    <name evidence="1" type="ORF">ACFS7Z_18240</name>
</gene>
<protein>
    <submittedName>
        <fullName evidence="1">Gliding motility-associated C-terminal domain-containing protein</fullName>
    </submittedName>
</protein>
<reference evidence="2" key="1">
    <citation type="journal article" date="2019" name="Int. J. Syst. Evol. Microbiol.">
        <title>The Global Catalogue of Microorganisms (GCM) 10K type strain sequencing project: providing services to taxonomists for standard genome sequencing and annotation.</title>
        <authorList>
            <consortium name="The Broad Institute Genomics Platform"/>
            <consortium name="The Broad Institute Genome Sequencing Center for Infectious Disease"/>
            <person name="Wu L."/>
            <person name="Ma J."/>
        </authorList>
    </citation>
    <scope>NUCLEOTIDE SEQUENCE [LARGE SCALE GENOMIC DNA]</scope>
    <source>
        <strain evidence="2">KCTC 23984</strain>
    </source>
</reference>